<dbReference type="PANTHER" id="PTHR30008:SF0">
    <property type="entry name" value="EXODEOXYRIBONUCLEASE 7 LARGE SUBUNIT"/>
    <property type="match status" value="1"/>
</dbReference>
<evidence type="ECO:0000313" key="2">
    <source>
        <dbReference type="EMBL" id="CAB4738974.1"/>
    </source>
</evidence>
<dbReference type="Pfam" id="PF02601">
    <property type="entry name" value="Exonuc_VII_L"/>
    <property type="match status" value="1"/>
</dbReference>
<evidence type="ECO:0000313" key="4">
    <source>
        <dbReference type="EMBL" id="CAB5035707.1"/>
    </source>
</evidence>
<dbReference type="EMBL" id="CAFBMF010000178">
    <property type="protein sequence ID" value="CAB4914784.1"/>
    <property type="molecule type" value="Genomic_DNA"/>
</dbReference>
<feature type="domain" description="Exonuclease VII large subunit C-terminal" evidence="1">
    <location>
        <begin position="8"/>
        <end position="96"/>
    </location>
</feature>
<evidence type="ECO:0000259" key="1">
    <source>
        <dbReference type="Pfam" id="PF02601"/>
    </source>
</evidence>
<name>A0A6J6SW04_9ZZZZ</name>
<dbReference type="AlphaFoldDB" id="A0A6J6SW04"/>
<dbReference type="GO" id="GO:0006308">
    <property type="term" value="P:DNA catabolic process"/>
    <property type="evidence" value="ECO:0007669"/>
    <property type="project" value="InterPro"/>
</dbReference>
<dbReference type="EMBL" id="CAEZYH010000212">
    <property type="protein sequence ID" value="CAB4738974.1"/>
    <property type="molecule type" value="Genomic_DNA"/>
</dbReference>
<sequence>MAREIGIHTRTAVERADERLSDRIARLTRRGPQLIGDLNTRIDNFESRVRLLDPKNVLARGWSITRGADGQIVRNVSDVTTGEILTTMLHDGNVTSTVN</sequence>
<protein>
    <submittedName>
        <fullName evidence="2">Unannotated protein</fullName>
    </submittedName>
</protein>
<dbReference type="GO" id="GO:0009318">
    <property type="term" value="C:exodeoxyribonuclease VII complex"/>
    <property type="evidence" value="ECO:0007669"/>
    <property type="project" value="InterPro"/>
</dbReference>
<dbReference type="EMBL" id="CAFBPS010000147">
    <property type="protein sequence ID" value="CAB5035707.1"/>
    <property type="molecule type" value="Genomic_DNA"/>
</dbReference>
<gene>
    <name evidence="2" type="ORF">UFOPK2658_02162</name>
    <name evidence="3" type="ORF">UFOPK3494_01749</name>
    <name evidence="4" type="ORF">UFOPK4134_01510</name>
</gene>
<organism evidence="2">
    <name type="scientific">freshwater metagenome</name>
    <dbReference type="NCBI Taxonomy" id="449393"/>
    <lineage>
        <taxon>unclassified sequences</taxon>
        <taxon>metagenomes</taxon>
        <taxon>ecological metagenomes</taxon>
    </lineage>
</organism>
<proteinExistence type="predicted"/>
<reference evidence="2" key="1">
    <citation type="submission" date="2020-05" db="EMBL/GenBank/DDBJ databases">
        <authorList>
            <person name="Chiriac C."/>
            <person name="Salcher M."/>
            <person name="Ghai R."/>
            <person name="Kavagutti S V."/>
        </authorList>
    </citation>
    <scope>NUCLEOTIDE SEQUENCE</scope>
</reference>
<dbReference type="GO" id="GO:0008855">
    <property type="term" value="F:exodeoxyribonuclease VII activity"/>
    <property type="evidence" value="ECO:0007669"/>
    <property type="project" value="InterPro"/>
</dbReference>
<dbReference type="InterPro" id="IPR003753">
    <property type="entry name" value="Exonuc_VII_L"/>
</dbReference>
<dbReference type="PANTHER" id="PTHR30008">
    <property type="entry name" value="EXODEOXYRIBONUCLEASE 7 LARGE SUBUNIT"/>
    <property type="match status" value="1"/>
</dbReference>
<accession>A0A6J6SW04</accession>
<evidence type="ECO:0000313" key="3">
    <source>
        <dbReference type="EMBL" id="CAB4914784.1"/>
    </source>
</evidence>
<dbReference type="InterPro" id="IPR020579">
    <property type="entry name" value="Exonuc_VII_lsu_C"/>
</dbReference>